<proteinExistence type="predicted"/>
<keyword evidence="3 7" id="KW-1133">Transmembrane helix</keyword>
<protein>
    <submittedName>
        <fullName evidence="10">MARVEL domain-containing protein</fullName>
    </submittedName>
</protein>
<dbReference type="WBParaSite" id="Pan_g6746.t1">
    <property type="protein sequence ID" value="Pan_g6746.t1"/>
    <property type="gene ID" value="Pan_g6746"/>
</dbReference>
<evidence type="ECO:0000313" key="9">
    <source>
        <dbReference type="Proteomes" id="UP000492821"/>
    </source>
</evidence>
<evidence type="ECO:0000313" key="10">
    <source>
        <dbReference type="WBParaSite" id="Pan_g6746.t1"/>
    </source>
</evidence>
<keyword evidence="4 5" id="KW-0472">Membrane</keyword>
<evidence type="ECO:0000256" key="5">
    <source>
        <dbReference type="PROSITE-ProRule" id="PRU00581"/>
    </source>
</evidence>
<feature type="transmembrane region" description="Helical" evidence="7">
    <location>
        <begin position="313"/>
        <end position="332"/>
    </location>
</feature>
<evidence type="ECO:0000259" key="8">
    <source>
        <dbReference type="PROSITE" id="PS51225"/>
    </source>
</evidence>
<keyword evidence="9" id="KW-1185">Reference proteome</keyword>
<feature type="transmembrane region" description="Helical" evidence="7">
    <location>
        <begin position="280"/>
        <end position="301"/>
    </location>
</feature>
<feature type="region of interest" description="Disordered" evidence="6">
    <location>
        <begin position="154"/>
        <end position="180"/>
    </location>
</feature>
<feature type="compositionally biased region" description="Gly residues" evidence="6">
    <location>
        <begin position="34"/>
        <end position="49"/>
    </location>
</feature>
<feature type="transmembrane region" description="Helical" evidence="7">
    <location>
        <begin position="352"/>
        <end position="372"/>
    </location>
</feature>
<sequence>MAGVYNAGYVPSGYESGAGGGGGGYATDNYGPHYYGGAGHEGYGGGGYRGFPQPQPSPQAQPYRRSRTAPARTLPRQPMHPSTNPNYVRYRNRGVSADPIDYRSYRSFSGPAKRPTPMYKKRRPPPRQSNYQETEFVERPSYYYGGAASTGAPIDQPVSFVPGQPGPPPPPPPPQSASAHTLRRVRQYYSPSYTTYPPSTMYPMGAAVGPYGMQPMSSYDLKDAQRRYINKKYPIWARVLVKIAQLLLAAAILGLVLGPMHNHSFHVFVIRTQSEWQGCVVGIVAVFGILTFILLVTVFLANRFDPWRKFDTYVSGAGAFLYILVAFLESYYAACYPPNGKYHREVCHRAEWIVACILCYFNIIFYLIDFIFAMRTGVSLL</sequence>
<evidence type="ECO:0000256" key="6">
    <source>
        <dbReference type="SAM" id="MobiDB-lite"/>
    </source>
</evidence>
<dbReference type="GO" id="GO:0016020">
    <property type="term" value="C:membrane"/>
    <property type="evidence" value="ECO:0007669"/>
    <property type="project" value="UniProtKB-SubCell"/>
</dbReference>
<feature type="domain" description="MARVEL" evidence="8">
    <location>
        <begin position="233"/>
        <end position="378"/>
    </location>
</feature>
<feature type="compositionally biased region" description="Gly residues" evidence="6">
    <location>
        <begin position="16"/>
        <end position="25"/>
    </location>
</feature>
<feature type="transmembrane region" description="Helical" evidence="7">
    <location>
        <begin position="235"/>
        <end position="260"/>
    </location>
</feature>
<organism evidence="9 10">
    <name type="scientific">Panagrellus redivivus</name>
    <name type="common">Microworm</name>
    <dbReference type="NCBI Taxonomy" id="6233"/>
    <lineage>
        <taxon>Eukaryota</taxon>
        <taxon>Metazoa</taxon>
        <taxon>Ecdysozoa</taxon>
        <taxon>Nematoda</taxon>
        <taxon>Chromadorea</taxon>
        <taxon>Rhabditida</taxon>
        <taxon>Tylenchina</taxon>
        <taxon>Panagrolaimomorpha</taxon>
        <taxon>Panagrolaimoidea</taxon>
        <taxon>Panagrolaimidae</taxon>
        <taxon>Panagrellus</taxon>
    </lineage>
</organism>
<feature type="compositionally biased region" description="Pro residues" evidence="6">
    <location>
        <begin position="164"/>
        <end position="175"/>
    </location>
</feature>
<reference evidence="10" key="2">
    <citation type="submission" date="2020-10" db="UniProtKB">
        <authorList>
            <consortium name="WormBaseParasite"/>
        </authorList>
    </citation>
    <scope>IDENTIFICATION</scope>
</reference>
<dbReference type="PROSITE" id="PS51225">
    <property type="entry name" value="MARVEL"/>
    <property type="match status" value="1"/>
</dbReference>
<evidence type="ECO:0000256" key="7">
    <source>
        <dbReference type="SAM" id="Phobius"/>
    </source>
</evidence>
<dbReference type="Proteomes" id="UP000492821">
    <property type="component" value="Unassembled WGS sequence"/>
</dbReference>
<reference evidence="9" key="1">
    <citation type="journal article" date="2013" name="Genetics">
        <title>The draft genome and transcriptome of Panagrellus redivivus are shaped by the harsh demands of a free-living lifestyle.</title>
        <authorList>
            <person name="Srinivasan J."/>
            <person name="Dillman A.R."/>
            <person name="Macchietto M.G."/>
            <person name="Heikkinen L."/>
            <person name="Lakso M."/>
            <person name="Fracchia K.M."/>
            <person name="Antoshechkin I."/>
            <person name="Mortazavi A."/>
            <person name="Wong G."/>
            <person name="Sternberg P.W."/>
        </authorList>
    </citation>
    <scope>NUCLEOTIDE SEQUENCE [LARGE SCALE GENOMIC DNA]</scope>
    <source>
        <strain evidence="9">MT8872</strain>
    </source>
</reference>
<feature type="region of interest" description="Disordered" evidence="6">
    <location>
        <begin position="12"/>
        <end position="134"/>
    </location>
</feature>
<accession>A0A7E4W2K6</accession>
<keyword evidence="2 5" id="KW-0812">Transmembrane</keyword>
<comment type="subcellular location">
    <subcellularLocation>
        <location evidence="1">Membrane</location>
        <topology evidence="1">Multi-pass membrane protein</topology>
    </subcellularLocation>
</comment>
<dbReference type="InterPro" id="IPR008253">
    <property type="entry name" value="Marvel"/>
</dbReference>
<evidence type="ECO:0000256" key="1">
    <source>
        <dbReference type="ARBA" id="ARBA00004141"/>
    </source>
</evidence>
<evidence type="ECO:0000256" key="4">
    <source>
        <dbReference type="ARBA" id="ARBA00023136"/>
    </source>
</evidence>
<evidence type="ECO:0000256" key="2">
    <source>
        <dbReference type="ARBA" id="ARBA00022692"/>
    </source>
</evidence>
<dbReference type="AlphaFoldDB" id="A0A7E4W2K6"/>
<name>A0A7E4W2K6_PANRE</name>
<evidence type="ECO:0000256" key="3">
    <source>
        <dbReference type="ARBA" id="ARBA00022989"/>
    </source>
</evidence>